<accession>F0ZYA9</accession>
<evidence type="ECO:0000313" key="3">
    <source>
        <dbReference type="EMBL" id="EGC31080.1"/>
    </source>
</evidence>
<feature type="domain" description="Thioredoxin" evidence="2">
    <location>
        <begin position="113"/>
        <end position="210"/>
    </location>
</feature>
<dbReference type="InterPro" id="IPR011990">
    <property type="entry name" value="TPR-like_helical_dom_sf"/>
</dbReference>
<dbReference type="RefSeq" id="XP_003292406.1">
    <property type="nucleotide sequence ID" value="XM_003292358.1"/>
</dbReference>
<dbReference type="InterPro" id="IPR036249">
    <property type="entry name" value="Thioredoxin-like_sf"/>
</dbReference>
<keyword evidence="1" id="KW-0802">TPR repeat</keyword>
<dbReference type="FunCoup" id="F0ZYA9">
    <property type="interactions" value="9"/>
</dbReference>
<dbReference type="InterPro" id="IPR019734">
    <property type="entry name" value="TPR_rpt"/>
</dbReference>
<dbReference type="Gene3D" id="3.40.30.10">
    <property type="entry name" value="Glutaredoxin"/>
    <property type="match status" value="1"/>
</dbReference>
<evidence type="ECO:0000259" key="2">
    <source>
        <dbReference type="Pfam" id="PF00085"/>
    </source>
</evidence>
<dbReference type="InterPro" id="IPR013766">
    <property type="entry name" value="Thioredoxin_domain"/>
</dbReference>
<dbReference type="GO" id="GO:0015035">
    <property type="term" value="F:protein-disulfide reductase activity"/>
    <property type="evidence" value="ECO:0000318"/>
    <property type="project" value="GO_Central"/>
</dbReference>
<dbReference type="GO" id="GO:0006950">
    <property type="term" value="P:response to stress"/>
    <property type="evidence" value="ECO:0007669"/>
    <property type="project" value="UniProtKB-ARBA"/>
</dbReference>
<sequence length="414" mass="48169">MMNFNRLILKNNNNIKLIIKNSFLTNRVTFTSSIRNYGRYNSSTTTTNETLSPRQQEIKSRMSKEEYEYHQERMRYEEGKSDLVFNKDLKAEKKEQELKEQEKYSTEPLIYDVSMKNFNDVTMNSKPPVILNCYSNKGDLSKLSNEALEAYAKEYAGCFVLAKLDVDSNIEIAAELKITKLPTMFVIHNREVLQQFVGLPNHEALDELIQRLITLSGGLVNGKTIDQNQAIAENYIRSNQDDKALEIYNMLLEKDTTQSFRTLLGLVQCYTNLNNEEMVNQTLSTIKEKFPNELDHRKISICKRILDLKKEVSKAVEQYKNISVSEFENKIKENPNDNDSKYDVSLLYYQQGQYEKAINQLLEIIKFNKKYTRSNVPDSNDSAKNLLIKIFESLDNQDPLVIKSRNKLNNIWFS</sequence>
<dbReference type="PROSITE" id="PS50005">
    <property type="entry name" value="TPR"/>
    <property type="match status" value="1"/>
</dbReference>
<dbReference type="Pfam" id="PF14561">
    <property type="entry name" value="TPR_20"/>
    <property type="match status" value="1"/>
</dbReference>
<dbReference type="OrthoDB" id="19690at2759"/>
<evidence type="ECO:0000313" key="4">
    <source>
        <dbReference type="Proteomes" id="UP000001064"/>
    </source>
</evidence>
<feature type="repeat" description="TPR" evidence="1">
    <location>
        <begin position="338"/>
        <end position="371"/>
    </location>
</feature>
<dbReference type="Proteomes" id="UP000001064">
    <property type="component" value="Unassembled WGS sequence"/>
</dbReference>
<name>F0ZYA9_DICPU</name>
<dbReference type="SUPFAM" id="SSF48452">
    <property type="entry name" value="TPR-like"/>
    <property type="match status" value="1"/>
</dbReference>
<evidence type="ECO:0000256" key="1">
    <source>
        <dbReference type="PROSITE-ProRule" id="PRU00339"/>
    </source>
</evidence>
<keyword evidence="4" id="KW-1185">Reference proteome</keyword>
<organism evidence="3 4">
    <name type="scientific">Dictyostelium purpureum</name>
    <name type="common">Slime mold</name>
    <dbReference type="NCBI Taxonomy" id="5786"/>
    <lineage>
        <taxon>Eukaryota</taxon>
        <taxon>Amoebozoa</taxon>
        <taxon>Evosea</taxon>
        <taxon>Eumycetozoa</taxon>
        <taxon>Dictyostelia</taxon>
        <taxon>Dictyosteliales</taxon>
        <taxon>Dictyosteliaceae</taxon>
        <taxon>Dictyostelium</taxon>
    </lineage>
</organism>
<protein>
    <recommendedName>
        <fullName evidence="2">Thioredoxin domain-containing protein</fullName>
    </recommendedName>
</protein>
<dbReference type="eggNOG" id="KOG0910">
    <property type="taxonomic scope" value="Eukaryota"/>
</dbReference>
<dbReference type="Gene3D" id="1.25.40.10">
    <property type="entry name" value="Tetratricopeptide repeat domain"/>
    <property type="match status" value="1"/>
</dbReference>
<dbReference type="GeneID" id="10508125"/>
<dbReference type="AlphaFoldDB" id="F0ZYA9"/>
<dbReference type="PANTHER" id="PTHR45663">
    <property type="entry name" value="GEO12009P1"/>
    <property type="match status" value="1"/>
</dbReference>
<dbReference type="Pfam" id="PF00085">
    <property type="entry name" value="Thioredoxin"/>
    <property type="match status" value="1"/>
</dbReference>
<reference evidence="4" key="1">
    <citation type="journal article" date="2011" name="Genome Biol.">
        <title>Comparative genomics of the social amoebae Dictyostelium discoideum and Dictyostelium purpureum.</title>
        <authorList>
            <consortium name="US DOE Joint Genome Institute (JGI-PGF)"/>
            <person name="Sucgang R."/>
            <person name="Kuo A."/>
            <person name="Tian X."/>
            <person name="Salerno W."/>
            <person name="Parikh A."/>
            <person name="Feasley C.L."/>
            <person name="Dalin E."/>
            <person name="Tu H."/>
            <person name="Huang E."/>
            <person name="Barry K."/>
            <person name="Lindquist E."/>
            <person name="Shapiro H."/>
            <person name="Bruce D."/>
            <person name="Schmutz J."/>
            <person name="Salamov A."/>
            <person name="Fey P."/>
            <person name="Gaudet P."/>
            <person name="Anjard C."/>
            <person name="Babu M.M."/>
            <person name="Basu S."/>
            <person name="Bushmanova Y."/>
            <person name="van der Wel H."/>
            <person name="Katoh-Kurasawa M."/>
            <person name="Dinh C."/>
            <person name="Coutinho P.M."/>
            <person name="Saito T."/>
            <person name="Elias M."/>
            <person name="Schaap P."/>
            <person name="Kay R.R."/>
            <person name="Henrissat B."/>
            <person name="Eichinger L."/>
            <person name="Rivero F."/>
            <person name="Putnam N.H."/>
            <person name="West C.M."/>
            <person name="Loomis W.F."/>
            <person name="Chisholm R.L."/>
            <person name="Shaulsky G."/>
            <person name="Strassmann J.E."/>
            <person name="Queller D.C."/>
            <person name="Kuspa A."/>
            <person name="Grigoriev I.V."/>
        </authorList>
    </citation>
    <scope>NUCLEOTIDE SEQUENCE [LARGE SCALE GENOMIC DNA]</scope>
    <source>
        <strain evidence="4">QSDP1</strain>
    </source>
</reference>
<dbReference type="STRING" id="5786.F0ZYA9"/>
<dbReference type="InParanoid" id="F0ZYA9"/>
<gene>
    <name evidence="3" type="ORF">DICPUDRAFT_157120</name>
</gene>
<dbReference type="EMBL" id="GL871279">
    <property type="protein sequence ID" value="EGC31080.1"/>
    <property type="molecule type" value="Genomic_DNA"/>
</dbReference>
<dbReference type="KEGG" id="dpp:DICPUDRAFT_157120"/>
<dbReference type="GO" id="GO:0005737">
    <property type="term" value="C:cytoplasm"/>
    <property type="evidence" value="ECO:0000318"/>
    <property type="project" value="GO_Central"/>
</dbReference>
<dbReference type="PANTHER" id="PTHR45663:SF11">
    <property type="entry name" value="GEO12009P1"/>
    <property type="match status" value="1"/>
</dbReference>
<dbReference type="SUPFAM" id="SSF52833">
    <property type="entry name" value="Thioredoxin-like"/>
    <property type="match status" value="1"/>
</dbReference>
<proteinExistence type="predicted"/>
<dbReference type="VEuPathDB" id="AmoebaDB:DICPUDRAFT_157120"/>
<dbReference type="OMA" id="FVMEAND"/>